<dbReference type="GO" id="GO:0016788">
    <property type="term" value="F:hydrolase activity, acting on ester bonds"/>
    <property type="evidence" value="ECO:0007669"/>
    <property type="project" value="InterPro"/>
</dbReference>
<feature type="region of interest" description="Disordered" evidence="2">
    <location>
        <begin position="17"/>
        <end position="59"/>
    </location>
</feature>
<comment type="caution">
    <text evidence="3">The sequence shown here is derived from an EMBL/GenBank/DDBJ whole genome shotgun (WGS) entry which is preliminary data.</text>
</comment>
<dbReference type="Pfam" id="PF04185">
    <property type="entry name" value="Phosphoesterase"/>
    <property type="match status" value="1"/>
</dbReference>
<protein>
    <recommendedName>
        <fullName evidence="5">Phosphoesterase</fullName>
    </recommendedName>
</protein>
<evidence type="ECO:0000256" key="2">
    <source>
        <dbReference type="SAM" id="MobiDB-lite"/>
    </source>
</evidence>
<dbReference type="AlphaFoldDB" id="A0A3S0SBP2"/>
<accession>A0A3S0SBP2</accession>
<dbReference type="InterPro" id="IPR017850">
    <property type="entry name" value="Alkaline_phosphatase_core_sf"/>
</dbReference>
<organism evidence="3 4">
    <name type="scientific">Dyella choica</name>
    <dbReference type="NCBI Taxonomy" id="1927959"/>
    <lineage>
        <taxon>Bacteria</taxon>
        <taxon>Pseudomonadati</taxon>
        <taxon>Pseudomonadota</taxon>
        <taxon>Gammaproteobacteria</taxon>
        <taxon>Lysobacterales</taxon>
        <taxon>Rhodanobacteraceae</taxon>
        <taxon>Dyella</taxon>
    </lineage>
</organism>
<evidence type="ECO:0000256" key="1">
    <source>
        <dbReference type="ARBA" id="ARBA00022801"/>
    </source>
</evidence>
<dbReference type="PANTHER" id="PTHR31956:SF8">
    <property type="entry name" value="ACID PHOSPHATASE PHOA (AFU_ORTHOLOGUE AFUA_1G03570)"/>
    <property type="match status" value="1"/>
</dbReference>
<name>A0A3S0SBP2_9GAMM</name>
<keyword evidence="1" id="KW-0378">Hydrolase</keyword>
<proteinExistence type="predicted"/>
<dbReference type="GO" id="GO:0009395">
    <property type="term" value="P:phospholipid catabolic process"/>
    <property type="evidence" value="ECO:0007669"/>
    <property type="project" value="TreeGrafter"/>
</dbReference>
<dbReference type="EMBL" id="RYYV01000003">
    <property type="protein sequence ID" value="RUL78282.1"/>
    <property type="molecule type" value="Genomic_DNA"/>
</dbReference>
<dbReference type="Gene3D" id="2.60.120.260">
    <property type="entry name" value="Galactose-binding domain-like"/>
    <property type="match status" value="1"/>
</dbReference>
<feature type="compositionally biased region" description="Basic residues" evidence="2">
    <location>
        <begin position="48"/>
        <end position="59"/>
    </location>
</feature>
<evidence type="ECO:0000313" key="3">
    <source>
        <dbReference type="EMBL" id="RUL78282.1"/>
    </source>
</evidence>
<gene>
    <name evidence="3" type="ORF">EKH80_05495</name>
</gene>
<dbReference type="PANTHER" id="PTHR31956">
    <property type="entry name" value="NON-SPECIFIC PHOSPHOLIPASE C4-RELATED"/>
    <property type="match status" value="1"/>
</dbReference>
<reference evidence="3 4" key="1">
    <citation type="submission" date="2018-12" db="EMBL/GenBank/DDBJ databases">
        <title>Dyella dinghuensis sp. nov. DHOA06 and Dyella choica sp. nov. 4M-K27, isolated from forest soil.</title>
        <authorList>
            <person name="Qiu L.-H."/>
            <person name="Gao Z.-H."/>
        </authorList>
    </citation>
    <scope>NUCLEOTIDE SEQUENCE [LARGE SCALE GENOMIC DNA]</scope>
    <source>
        <strain evidence="3 4">4M-K27</strain>
    </source>
</reference>
<evidence type="ECO:0000313" key="4">
    <source>
        <dbReference type="Proteomes" id="UP000274358"/>
    </source>
</evidence>
<dbReference type="InterPro" id="IPR007312">
    <property type="entry name" value="Phosphoesterase"/>
</dbReference>
<keyword evidence="4" id="KW-1185">Reference proteome</keyword>
<dbReference type="Gene3D" id="3.40.720.10">
    <property type="entry name" value="Alkaline Phosphatase, subunit A"/>
    <property type="match status" value="1"/>
</dbReference>
<sequence length="658" mass="69789">MRRLGWQSQLSMRQPSAGISFPATTRRQVPRVVLSPSRARNPTAAKSRPSHHSKGRLRMRNLRKSCVRKMLATACLSGLFATPVFATNSANLLVNGDGEAGTCTGDWSAVNTVPGWTVTQGSPSTVCYSIGSFSKPGNASGGKAFIADGPYGDSALRQDVDVSSAAYAIDGGNISYTLSGWLGGYTVYNGQAILTATFLDCNGNPLGTPAQLAGVNASARSDKTGFIAKSAIGNVPAGTRTISVLLQFNNTSASYNIGYADNLSLTLSTPVAAPSLQTPVSQVPAFDHVFMVMMENTSYDQVIGDTTHAPFINSLASQGTLLDNYSGVYHPSDENYLSIAGGDTFVKGAIYFPNIKVTAQHIGDELEAAGQTWKAYEQGMGTPCNTSNNFDSYYQPDDAPFINFTNISSNTTRCAQHLFDTTQLSTDLQSAATTPNFAWIAADDYYDGEASGNGSAQSLQAQNGWLQQTLQPIFNSPAWTQERSLLILTWDESESSGSNHVATFVLGSPGTVQAGYVSNASYNHYSIGSTIENALGIAPLTHNDQYAQPINDAFVATQAISSPSLTSSMPSVSKGTYVHFDYATPVSQLNGKNWIGIYAPGSSPGNGASTSWQYTPNASGTVTFDTSGLAPGTYNVWYCYNDGYTELAGPITLTVTNP</sequence>
<evidence type="ECO:0008006" key="5">
    <source>
        <dbReference type="Google" id="ProtNLM"/>
    </source>
</evidence>
<dbReference type="Proteomes" id="UP000274358">
    <property type="component" value="Unassembled WGS sequence"/>
</dbReference>